<gene>
    <name evidence="4" type="ORF">ADIARSV_3137</name>
</gene>
<name>R9GPR4_9SPHI</name>
<dbReference type="OrthoDB" id="9787435at2"/>
<sequence length="323" mass="34934">MKAVVITKPGEPEVLQVAERPLPVCADNQVLIKVVAAGMNWPDVMQRKGLYPAPPGAPVDIPGMEVSGIIESCGARVSRWVVGDAVCVLLVGGGYAEYVVADAEVCLPVPDGWSFEEAASLPETVFTVWQNVFQRGKLLENEHFLVHGGSSGIGITAIQLAVAMGAKVYATAGTAEKCAFCEQLGAEICVNYKEADFSTVLSDLKFDVILDMIGGDYMSKNLQLLNDDGRLVFINAMKGSKVEIDIMQVMKKRLVITGSTLRGRDTSFKAALAKEIELKVWPLLRDRTFRPVIFAVFPLDEAADAHAVLESSKHIGKIVLRVS</sequence>
<dbReference type="SMART" id="SM00829">
    <property type="entry name" value="PKS_ER"/>
    <property type="match status" value="1"/>
</dbReference>
<dbReference type="STRING" id="1150600.ADIARSV_3137"/>
<dbReference type="EMBL" id="AQPN01000106">
    <property type="protein sequence ID" value="EOR93696.1"/>
    <property type="molecule type" value="Genomic_DNA"/>
</dbReference>
<keyword evidence="5" id="KW-1185">Reference proteome</keyword>
<dbReference type="AlphaFoldDB" id="R9GPR4"/>
<feature type="domain" description="Enoyl reductase (ER)" evidence="3">
    <location>
        <begin position="10"/>
        <end position="320"/>
    </location>
</feature>
<dbReference type="Pfam" id="PF08240">
    <property type="entry name" value="ADH_N"/>
    <property type="match status" value="1"/>
</dbReference>
<dbReference type="SUPFAM" id="SSF50129">
    <property type="entry name" value="GroES-like"/>
    <property type="match status" value="1"/>
</dbReference>
<dbReference type="InterPro" id="IPR014189">
    <property type="entry name" value="Quinone_OxRdtase_PIG3"/>
</dbReference>
<dbReference type="InterPro" id="IPR011032">
    <property type="entry name" value="GroES-like_sf"/>
</dbReference>
<keyword evidence="2 4" id="KW-0560">Oxidoreductase</keyword>
<evidence type="ECO:0000259" key="3">
    <source>
        <dbReference type="SMART" id="SM00829"/>
    </source>
</evidence>
<dbReference type="InterPro" id="IPR013149">
    <property type="entry name" value="ADH-like_C"/>
</dbReference>
<dbReference type="Pfam" id="PF00107">
    <property type="entry name" value="ADH_zinc_N"/>
    <property type="match status" value="1"/>
</dbReference>
<dbReference type="CDD" id="cd05276">
    <property type="entry name" value="p53_inducible_oxidoreductase"/>
    <property type="match status" value="1"/>
</dbReference>
<dbReference type="GO" id="GO:0070402">
    <property type="term" value="F:NADPH binding"/>
    <property type="evidence" value="ECO:0007669"/>
    <property type="project" value="TreeGrafter"/>
</dbReference>
<comment type="caution">
    <text evidence="4">The sequence shown here is derived from an EMBL/GenBank/DDBJ whole genome shotgun (WGS) entry which is preliminary data.</text>
</comment>
<dbReference type="GO" id="GO:0003960">
    <property type="term" value="F:quinone reductase (NADPH) activity"/>
    <property type="evidence" value="ECO:0007669"/>
    <property type="project" value="UniProtKB-EC"/>
</dbReference>
<dbReference type="NCBIfam" id="TIGR02824">
    <property type="entry name" value="quinone_pig3"/>
    <property type="match status" value="1"/>
</dbReference>
<dbReference type="Proteomes" id="UP000014174">
    <property type="component" value="Unassembled WGS sequence"/>
</dbReference>
<dbReference type="SUPFAM" id="SSF51735">
    <property type="entry name" value="NAD(P)-binding Rossmann-fold domains"/>
    <property type="match status" value="1"/>
</dbReference>
<reference evidence="4 5" key="1">
    <citation type="journal article" date="2013" name="Genome Announc.">
        <title>Draft Genome Sequence of Arcticibacter svalbardensis Strain MN12-7T, a Member of the Family Sphingobacteriaceae Isolated from an Arctic Soil Sample.</title>
        <authorList>
            <person name="Shivaji S."/>
            <person name="Ara S."/>
            <person name="Prasad S."/>
            <person name="Manasa B.P."/>
            <person name="Begum Z."/>
            <person name="Singh A."/>
            <person name="Kumar Pinnaka A."/>
        </authorList>
    </citation>
    <scope>NUCLEOTIDE SEQUENCE [LARGE SCALE GENOMIC DNA]</scope>
    <source>
        <strain evidence="4 5">MN12-7</strain>
    </source>
</reference>
<dbReference type="InterPro" id="IPR013154">
    <property type="entry name" value="ADH-like_N"/>
</dbReference>
<dbReference type="InterPro" id="IPR036291">
    <property type="entry name" value="NAD(P)-bd_dom_sf"/>
</dbReference>
<dbReference type="RefSeq" id="WP_016196366.1">
    <property type="nucleotide sequence ID" value="NZ_AQPN01000106.1"/>
</dbReference>
<dbReference type="EC" id="1.6.5.5" evidence="4"/>
<proteinExistence type="predicted"/>
<keyword evidence="1" id="KW-0521">NADP</keyword>
<dbReference type="Gene3D" id="3.90.180.10">
    <property type="entry name" value="Medium-chain alcohol dehydrogenases, catalytic domain"/>
    <property type="match status" value="1"/>
</dbReference>
<evidence type="ECO:0000313" key="5">
    <source>
        <dbReference type="Proteomes" id="UP000014174"/>
    </source>
</evidence>
<dbReference type="PANTHER" id="PTHR48106">
    <property type="entry name" value="QUINONE OXIDOREDUCTASE PIG3-RELATED"/>
    <property type="match status" value="1"/>
</dbReference>
<dbReference type="PATRIC" id="fig|1150600.3.peg.3105"/>
<evidence type="ECO:0000256" key="2">
    <source>
        <dbReference type="ARBA" id="ARBA00023002"/>
    </source>
</evidence>
<protein>
    <submittedName>
        <fullName evidence="4">Quinone oxidoreductase</fullName>
        <ecNumber evidence="4">1.6.5.5</ecNumber>
    </submittedName>
</protein>
<evidence type="ECO:0000256" key="1">
    <source>
        <dbReference type="ARBA" id="ARBA00022857"/>
    </source>
</evidence>
<dbReference type="eggNOG" id="COG0604">
    <property type="taxonomic scope" value="Bacteria"/>
</dbReference>
<accession>R9GPR4</accession>
<organism evidence="4 5">
    <name type="scientific">Arcticibacter svalbardensis MN12-7</name>
    <dbReference type="NCBI Taxonomy" id="1150600"/>
    <lineage>
        <taxon>Bacteria</taxon>
        <taxon>Pseudomonadati</taxon>
        <taxon>Bacteroidota</taxon>
        <taxon>Sphingobacteriia</taxon>
        <taxon>Sphingobacteriales</taxon>
        <taxon>Sphingobacteriaceae</taxon>
        <taxon>Arcticibacter</taxon>
    </lineage>
</organism>
<evidence type="ECO:0000313" key="4">
    <source>
        <dbReference type="EMBL" id="EOR93696.1"/>
    </source>
</evidence>
<dbReference type="InterPro" id="IPR020843">
    <property type="entry name" value="ER"/>
</dbReference>
<dbReference type="PANTHER" id="PTHR48106:SF8">
    <property type="entry name" value="OS02G0805600 PROTEIN"/>
    <property type="match status" value="1"/>
</dbReference>
<dbReference type="Gene3D" id="3.40.50.720">
    <property type="entry name" value="NAD(P)-binding Rossmann-like Domain"/>
    <property type="match status" value="1"/>
</dbReference>